<dbReference type="Pfam" id="PF20108">
    <property type="entry name" value="DUF6498"/>
    <property type="match status" value="1"/>
</dbReference>
<reference evidence="2 3" key="1">
    <citation type="journal article" date="2014" name="PLoS Genet.">
        <title>Phylogenetically driven sequencing of extremely halophilic archaea reveals strategies for static and dynamic osmo-response.</title>
        <authorList>
            <person name="Becker E.A."/>
            <person name="Seitzer P.M."/>
            <person name="Tritt A."/>
            <person name="Larsen D."/>
            <person name="Krusor M."/>
            <person name="Yao A.I."/>
            <person name="Wu D."/>
            <person name="Madern D."/>
            <person name="Eisen J.A."/>
            <person name="Darling A.E."/>
            <person name="Facciotti M.T."/>
        </authorList>
    </citation>
    <scope>NUCLEOTIDE SEQUENCE [LARGE SCALE GENOMIC DNA]</scope>
    <source>
        <strain evidence="2 3">JCM 10989</strain>
    </source>
</reference>
<accession>L9ZP79</accession>
<feature type="transmembrane region" description="Helical" evidence="1">
    <location>
        <begin position="16"/>
        <end position="35"/>
    </location>
</feature>
<dbReference type="InterPro" id="IPR045466">
    <property type="entry name" value="DUF6498"/>
</dbReference>
<comment type="caution">
    <text evidence="2">The sequence shown here is derived from an EMBL/GenBank/DDBJ whole genome shotgun (WGS) entry which is preliminary data.</text>
</comment>
<feature type="transmembrane region" description="Helical" evidence="1">
    <location>
        <begin position="41"/>
        <end position="62"/>
    </location>
</feature>
<dbReference type="STRING" id="1227493.C483_18278"/>
<organism evidence="2 3">
    <name type="scientific">Natrialba hulunbeirensis JCM 10989</name>
    <dbReference type="NCBI Taxonomy" id="1227493"/>
    <lineage>
        <taxon>Archaea</taxon>
        <taxon>Methanobacteriati</taxon>
        <taxon>Methanobacteriota</taxon>
        <taxon>Stenosarchaea group</taxon>
        <taxon>Halobacteria</taxon>
        <taxon>Halobacteriales</taxon>
        <taxon>Natrialbaceae</taxon>
        <taxon>Natrialba</taxon>
    </lineage>
</organism>
<keyword evidence="3" id="KW-1185">Reference proteome</keyword>
<protein>
    <submittedName>
        <fullName evidence="2">Uncharacterized protein</fullName>
    </submittedName>
</protein>
<sequence>MGVGQRSIVQSPASRFVPILLANLLPVVGIVWFDWHASEVVVIYWLEVIVMLLVYGVAALFARQRIILEHRRLFLPGVSEETELCESK</sequence>
<dbReference type="EMBL" id="AOIM01000041">
    <property type="protein sequence ID" value="ELY87871.1"/>
    <property type="molecule type" value="Genomic_DNA"/>
</dbReference>
<evidence type="ECO:0000256" key="1">
    <source>
        <dbReference type="SAM" id="Phobius"/>
    </source>
</evidence>
<gene>
    <name evidence="2" type="ORF">C483_18278</name>
</gene>
<evidence type="ECO:0000313" key="3">
    <source>
        <dbReference type="Proteomes" id="UP000011519"/>
    </source>
</evidence>
<keyword evidence="1" id="KW-0812">Transmembrane</keyword>
<name>L9ZP79_9EURY</name>
<dbReference type="PATRIC" id="fig|1227493.4.peg.3678"/>
<evidence type="ECO:0000313" key="2">
    <source>
        <dbReference type="EMBL" id="ELY87871.1"/>
    </source>
</evidence>
<dbReference type="RefSeq" id="WP_006654784.1">
    <property type="nucleotide sequence ID" value="NZ_AOIM01000041.1"/>
</dbReference>
<keyword evidence="1" id="KW-0472">Membrane</keyword>
<keyword evidence="1" id="KW-1133">Transmembrane helix</keyword>
<dbReference type="Proteomes" id="UP000011519">
    <property type="component" value="Unassembled WGS sequence"/>
</dbReference>
<proteinExistence type="predicted"/>
<dbReference type="AlphaFoldDB" id="L9ZP79"/>